<proteinExistence type="predicted"/>
<dbReference type="Gene3D" id="3.10.580.10">
    <property type="entry name" value="CBS-domain"/>
    <property type="match status" value="1"/>
</dbReference>
<evidence type="ECO:0000313" key="5">
    <source>
        <dbReference type="Proteomes" id="UP000324194"/>
    </source>
</evidence>
<evidence type="ECO:0000256" key="2">
    <source>
        <dbReference type="PROSITE-ProRule" id="PRU00703"/>
    </source>
</evidence>
<feature type="domain" description="CBS" evidence="3">
    <location>
        <begin position="10"/>
        <end position="68"/>
    </location>
</feature>
<evidence type="ECO:0000313" key="4">
    <source>
        <dbReference type="EMBL" id="VVC77227.1"/>
    </source>
</evidence>
<evidence type="ECO:0000256" key="1">
    <source>
        <dbReference type="ARBA" id="ARBA00023122"/>
    </source>
</evidence>
<dbReference type="Pfam" id="PF00571">
    <property type="entry name" value="CBS"/>
    <property type="match status" value="2"/>
</dbReference>
<keyword evidence="1 2" id="KW-0129">CBS domain</keyword>
<evidence type="ECO:0000259" key="3">
    <source>
        <dbReference type="PROSITE" id="PS51371"/>
    </source>
</evidence>
<reference evidence="4 5" key="1">
    <citation type="submission" date="2019-08" db="EMBL/GenBank/DDBJ databases">
        <authorList>
            <person name="Guy L."/>
        </authorList>
    </citation>
    <scope>NUCLEOTIDE SEQUENCE [LARGE SCALE GENOMIC DNA]</scope>
    <source>
        <strain evidence="4 5">SGT-108</strain>
    </source>
</reference>
<sequence>MDTPLSVLLKDKGYKIETITPGISVYDCAVKLTQLKVGALLVIDGGKLAGIVSERDILRKIVALGEDAKKEIVNSIMTRELITVTPSTTVGEAMRIVTDKRIRHLPVLESGKLVGIISIGDLTRWAMLLQEQQISSLTNYIQGERSG</sequence>
<gene>
    <name evidence="4" type="primary">guaB_2</name>
    <name evidence="4" type="ORF">AQUSIP_25540</name>
</gene>
<dbReference type="InterPro" id="IPR000644">
    <property type="entry name" value="CBS_dom"/>
</dbReference>
<name>A0A5E4PLH1_9COXI</name>
<dbReference type="SMART" id="SM00116">
    <property type="entry name" value="CBS"/>
    <property type="match status" value="2"/>
</dbReference>
<dbReference type="Proteomes" id="UP000324194">
    <property type="component" value="Chromosome 2"/>
</dbReference>
<dbReference type="PROSITE" id="PS51371">
    <property type="entry name" value="CBS"/>
    <property type="match status" value="2"/>
</dbReference>
<dbReference type="RefSeq" id="WP_148340625.1">
    <property type="nucleotide sequence ID" value="NZ_LR699120.1"/>
</dbReference>
<dbReference type="CDD" id="cd04623">
    <property type="entry name" value="CBS_pair_bac_euk"/>
    <property type="match status" value="1"/>
</dbReference>
<protein>
    <submittedName>
        <fullName evidence="4">Inosine-5'-monophosphate dehydrogenase</fullName>
    </submittedName>
</protein>
<organism evidence="4 5">
    <name type="scientific">Aquicella siphonis</name>
    <dbReference type="NCBI Taxonomy" id="254247"/>
    <lineage>
        <taxon>Bacteria</taxon>
        <taxon>Pseudomonadati</taxon>
        <taxon>Pseudomonadota</taxon>
        <taxon>Gammaproteobacteria</taxon>
        <taxon>Legionellales</taxon>
        <taxon>Coxiellaceae</taxon>
        <taxon>Aquicella</taxon>
    </lineage>
</organism>
<dbReference type="AlphaFoldDB" id="A0A5E4PLH1"/>
<keyword evidence="5" id="KW-1185">Reference proteome</keyword>
<dbReference type="KEGG" id="asip:AQUSIP_25540"/>
<feature type="domain" description="CBS" evidence="3">
    <location>
        <begin position="77"/>
        <end position="134"/>
    </location>
</feature>
<dbReference type="InterPro" id="IPR051257">
    <property type="entry name" value="Diverse_CBS-Domain"/>
</dbReference>
<dbReference type="InterPro" id="IPR046342">
    <property type="entry name" value="CBS_dom_sf"/>
</dbReference>
<dbReference type="PANTHER" id="PTHR43080">
    <property type="entry name" value="CBS DOMAIN-CONTAINING PROTEIN CBSX3, MITOCHONDRIAL"/>
    <property type="match status" value="1"/>
</dbReference>
<accession>A0A5E4PLH1</accession>
<dbReference type="InterPro" id="IPR044725">
    <property type="entry name" value="CBSX3_CBS_dom"/>
</dbReference>
<dbReference type="EMBL" id="LR699120">
    <property type="protein sequence ID" value="VVC77227.1"/>
    <property type="molecule type" value="Genomic_DNA"/>
</dbReference>
<dbReference type="PANTHER" id="PTHR43080:SF2">
    <property type="entry name" value="CBS DOMAIN-CONTAINING PROTEIN"/>
    <property type="match status" value="1"/>
</dbReference>
<dbReference type="SUPFAM" id="SSF54631">
    <property type="entry name" value="CBS-domain pair"/>
    <property type="match status" value="1"/>
</dbReference>
<dbReference type="OrthoDB" id="9807125at2"/>